<sequence>MPPPTAGDNLNIQVMQQLLLFLQQQTTQHQNTLNPGSELDTQDRVLERFLRFNPPVFIGEPDDVKAEYWLEKIDSIFSALNYTEEQQLTLVVFCLEAAHVTGGARWRINGSKMVLEEHGRILCRNFEINIFYKWLSKYAPGSVSTEDERMYKFTRGLRNELQKKLLPVELDSYVAVVRATARIESGLSRLGPYPNGVVGSSKKPIMGRTPRALQKFQKNRVNGKHKSSKLCSYCHKPGHTPENCWRKQGKCLKCGSDQH</sequence>
<dbReference type="EMBL" id="JABTTQ020000564">
    <property type="protein sequence ID" value="KAK6138976.1"/>
    <property type="molecule type" value="Genomic_DNA"/>
</dbReference>
<evidence type="ECO:0000313" key="2">
    <source>
        <dbReference type="Proteomes" id="UP001318860"/>
    </source>
</evidence>
<organism evidence="1 2">
    <name type="scientific">Rehmannia glutinosa</name>
    <name type="common">Chinese foxglove</name>
    <dbReference type="NCBI Taxonomy" id="99300"/>
    <lineage>
        <taxon>Eukaryota</taxon>
        <taxon>Viridiplantae</taxon>
        <taxon>Streptophyta</taxon>
        <taxon>Embryophyta</taxon>
        <taxon>Tracheophyta</taxon>
        <taxon>Spermatophyta</taxon>
        <taxon>Magnoliopsida</taxon>
        <taxon>eudicotyledons</taxon>
        <taxon>Gunneridae</taxon>
        <taxon>Pentapetalae</taxon>
        <taxon>asterids</taxon>
        <taxon>lamiids</taxon>
        <taxon>Lamiales</taxon>
        <taxon>Orobanchaceae</taxon>
        <taxon>Rehmannieae</taxon>
        <taxon>Rehmannia</taxon>
    </lineage>
</organism>
<proteinExistence type="predicted"/>
<gene>
    <name evidence="1" type="ORF">DH2020_027276</name>
</gene>
<evidence type="ECO:0000313" key="1">
    <source>
        <dbReference type="EMBL" id="KAK6138976.1"/>
    </source>
</evidence>
<keyword evidence="2" id="KW-1185">Reference proteome</keyword>
<accession>A0ABR0VXE6</accession>
<reference evidence="1 2" key="1">
    <citation type="journal article" date="2021" name="Comput. Struct. Biotechnol. J.">
        <title>De novo genome assembly of the potent medicinal plant Rehmannia glutinosa using nanopore technology.</title>
        <authorList>
            <person name="Ma L."/>
            <person name="Dong C."/>
            <person name="Song C."/>
            <person name="Wang X."/>
            <person name="Zheng X."/>
            <person name="Niu Y."/>
            <person name="Chen S."/>
            <person name="Feng W."/>
        </authorList>
    </citation>
    <scope>NUCLEOTIDE SEQUENCE [LARGE SCALE GENOMIC DNA]</scope>
    <source>
        <strain evidence="1">DH-2019</strain>
    </source>
</reference>
<protein>
    <submittedName>
        <fullName evidence="1">Uncharacterized protein</fullName>
    </submittedName>
</protein>
<dbReference type="Proteomes" id="UP001318860">
    <property type="component" value="Unassembled WGS sequence"/>
</dbReference>
<name>A0ABR0VXE6_REHGL</name>
<comment type="caution">
    <text evidence="1">The sequence shown here is derived from an EMBL/GenBank/DDBJ whole genome shotgun (WGS) entry which is preliminary data.</text>
</comment>